<dbReference type="KEGG" id="zga:ZOBELLIA_4644"/>
<dbReference type="InterPro" id="IPR000782">
    <property type="entry name" value="FAS1_domain"/>
</dbReference>
<feature type="compositionally biased region" description="Basic and acidic residues" evidence="1">
    <location>
        <begin position="39"/>
        <end position="49"/>
    </location>
</feature>
<dbReference type="InterPro" id="IPR036378">
    <property type="entry name" value="FAS1_dom_sf"/>
</dbReference>
<sequence length="374" mass="40705">MKMKTTKGFLKNLAMLLMGVSMAIGCSKGNDIADDVEKEISKEEDKTEETAGETPGEEATDDETLVNAAEFIQSEDSLTIAVEALETIDDALVEKLSDENGKLTFFVPSNEAFTEFLASLKEYTDVLDFDEELEKEILAQVLKYHAIIGGANFSTELSNGSILETMQSEEIKITVDGDVYIIDTTEMQAKITTADIEVANGVLHIIDKVLIPESVLEALFPKSSLIDLVNESDDLSMFAEAIAEAGLEGRFNDGDYTVFAPTNTAIETLFKTLGDDYNSFQDFSSILEKQALKEIILGHVLEQVIARNDLKVGVLPTLISGDSIEVVEGAGGLAIQDASDEQANFVEFDIEASNGIIHTIDKILIPQKALLLLN</sequence>
<organism evidence="4 5">
    <name type="scientific">Zobellia galactanivorans (strain DSM 12802 / CCUG 47099 / CIP 106680 / NCIMB 13871 / Dsij)</name>
    <dbReference type="NCBI Taxonomy" id="63186"/>
    <lineage>
        <taxon>Bacteria</taxon>
        <taxon>Pseudomonadati</taxon>
        <taxon>Bacteroidota</taxon>
        <taxon>Flavobacteriia</taxon>
        <taxon>Flavobacteriales</taxon>
        <taxon>Flavobacteriaceae</taxon>
        <taxon>Zobellia</taxon>
    </lineage>
</organism>
<dbReference type="PROSITE" id="PS51257">
    <property type="entry name" value="PROKAR_LIPOPROTEIN"/>
    <property type="match status" value="1"/>
</dbReference>
<evidence type="ECO:0000259" key="3">
    <source>
        <dbReference type="PROSITE" id="PS50213"/>
    </source>
</evidence>
<evidence type="ECO:0000256" key="2">
    <source>
        <dbReference type="SAM" id="SignalP"/>
    </source>
</evidence>
<protein>
    <submittedName>
        <fullName evidence="4">Fasciclin repeats protein</fullName>
    </submittedName>
</protein>
<dbReference type="Pfam" id="PF02469">
    <property type="entry name" value="Fasciclin"/>
    <property type="match status" value="2"/>
</dbReference>
<dbReference type="AlphaFoldDB" id="G0L700"/>
<feature type="compositionally biased region" description="Acidic residues" evidence="1">
    <location>
        <begin position="50"/>
        <end position="61"/>
    </location>
</feature>
<keyword evidence="2" id="KW-0732">Signal</keyword>
<evidence type="ECO:0000313" key="5">
    <source>
        <dbReference type="Proteomes" id="UP000008898"/>
    </source>
</evidence>
<dbReference type="Gene3D" id="2.30.180.10">
    <property type="entry name" value="FAS1 domain"/>
    <property type="match status" value="2"/>
</dbReference>
<keyword evidence="5" id="KW-1185">Reference proteome</keyword>
<feature type="chain" id="PRO_5003402230" evidence="2">
    <location>
        <begin position="24"/>
        <end position="374"/>
    </location>
</feature>
<feature type="region of interest" description="Disordered" evidence="1">
    <location>
        <begin position="39"/>
        <end position="61"/>
    </location>
</feature>
<evidence type="ECO:0000256" key="1">
    <source>
        <dbReference type="SAM" id="MobiDB-lite"/>
    </source>
</evidence>
<dbReference type="PANTHER" id="PTHR10900:SF77">
    <property type="entry name" value="FI19380P1"/>
    <property type="match status" value="1"/>
</dbReference>
<reference evidence="5" key="1">
    <citation type="submission" date="2009-07" db="EMBL/GenBank/DDBJ databases">
        <title>Complete genome sequence of Zobellia galactanivorans Dsij.</title>
        <authorList>
            <consortium name="Genoscope - CEA"/>
        </authorList>
    </citation>
    <scope>NUCLEOTIDE SEQUENCE [LARGE SCALE GENOMIC DNA]</scope>
    <source>
        <strain evidence="5">DSM 12802 / CCUG 47099 / CIP 106680 / NCIMB 13871 / Dsij</strain>
    </source>
</reference>
<feature type="signal peptide" evidence="2">
    <location>
        <begin position="1"/>
        <end position="23"/>
    </location>
</feature>
<dbReference type="PROSITE" id="PS50213">
    <property type="entry name" value="FAS1"/>
    <property type="match status" value="2"/>
</dbReference>
<dbReference type="Proteomes" id="UP000008898">
    <property type="component" value="Chromosome"/>
</dbReference>
<name>G0L700_ZOBGA</name>
<reference evidence="4 5" key="2">
    <citation type="journal article" date="2012" name="Environ. Microbiol.">
        <title>Characterization of the first alginolytic operons in a marine bacterium: from their emergence in marine Flavobacteriia to their independent transfers to marine Proteobacteria and human gut Bacteroides.</title>
        <authorList>
            <person name="Thomas F."/>
            <person name="Barbeyron T."/>
            <person name="Tonon T."/>
            <person name="Genicot S."/>
            <person name="Czjzek M."/>
            <person name="Michel G."/>
        </authorList>
    </citation>
    <scope>NUCLEOTIDE SEQUENCE [LARGE SCALE GENOMIC DNA]</scope>
    <source>
        <strain evidence="5">DSM 12802 / CCUG 47099 / CIP 106680 / NCIMB 13871 / Dsij</strain>
    </source>
</reference>
<evidence type="ECO:0000313" key="4">
    <source>
        <dbReference type="EMBL" id="CAZ98779.1"/>
    </source>
</evidence>
<dbReference type="SUPFAM" id="SSF82153">
    <property type="entry name" value="FAS1 domain"/>
    <property type="match status" value="2"/>
</dbReference>
<proteinExistence type="predicted"/>
<gene>
    <name evidence="4" type="ordered locus">zobellia_4644</name>
</gene>
<dbReference type="HOGENOM" id="CLU_031281_1_1_10"/>
<dbReference type="SMART" id="SM00554">
    <property type="entry name" value="FAS1"/>
    <property type="match status" value="2"/>
</dbReference>
<feature type="domain" description="FAS1" evidence="3">
    <location>
        <begin position="222"/>
        <end position="364"/>
    </location>
</feature>
<dbReference type="EMBL" id="FP476056">
    <property type="protein sequence ID" value="CAZ98779.1"/>
    <property type="molecule type" value="Genomic_DNA"/>
</dbReference>
<feature type="domain" description="FAS1" evidence="3">
    <location>
        <begin position="65"/>
        <end position="210"/>
    </location>
</feature>
<dbReference type="PANTHER" id="PTHR10900">
    <property type="entry name" value="PERIOSTIN-RELATED"/>
    <property type="match status" value="1"/>
</dbReference>
<dbReference type="STRING" id="63186.ZOBELLIA_4644"/>
<dbReference type="InterPro" id="IPR050904">
    <property type="entry name" value="Adhesion/Biosynth-related"/>
</dbReference>
<accession>G0L700</accession>